<comment type="caution">
    <text evidence="1">The sequence shown here is derived from an EMBL/GenBank/DDBJ whole genome shotgun (WGS) entry which is preliminary data.</text>
</comment>
<dbReference type="Proteomes" id="UP001236507">
    <property type="component" value="Unassembled WGS sequence"/>
</dbReference>
<accession>A0ABT6YAZ0</accession>
<organism evidence="1 2">
    <name type="scientific">Flectobacillus roseus</name>
    <dbReference type="NCBI Taxonomy" id="502259"/>
    <lineage>
        <taxon>Bacteria</taxon>
        <taxon>Pseudomonadati</taxon>
        <taxon>Bacteroidota</taxon>
        <taxon>Cytophagia</taxon>
        <taxon>Cytophagales</taxon>
        <taxon>Flectobacillaceae</taxon>
        <taxon>Flectobacillus</taxon>
    </lineage>
</organism>
<evidence type="ECO:0000313" key="2">
    <source>
        <dbReference type="Proteomes" id="UP001236507"/>
    </source>
</evidence>
<protein>
    <submittedName>
        <fullName evidence="1">Uncharacterized protein</fullName>
    </submittedName>
</protein>
<dbReference type="EMBL" id="JASHIF010000012">
    <property type="protein sequence ID" value="MDI9860735.1"/>
    <property type="molecule type" value="Genomic_DNA"/>
</dbReference>
<sequence length="81" mass="9312">MITLSICLSFILTTYNQLNTHFGTFTPSIYPKTITLLEVNNDNGLKSADTSIIVLKKLKYTLLDIKDYKTDKRQLLIQKIM</sequence>
<keyword evidence="2" id="KW-1185">Reference proteome</keyword>
<dbReference type="RefSeq" id="WP_283345352.1">
    <property type="nucleotide sequence ID" value="NZ_JASHIF010000012.1"/>
</dbReference>
<gene>
    <name evidence="1" type="ORF">QM524_16080</name>
</gene>
<proteinExistence type="predicted"/>
<evidence type="ECO:0000313" key="1">
    <source>
        <dbReference type="EMBL" id="MDI9860735.1"/>
    </source>
</evidence>
<reference evidence="1 2" key="1">
    <citation type="submission" date="2023-05" db="EMBL/GenBank/DDBJ databases">
        <title>Novel species of genus Flectobacillus isolated from stream in China.</title>
        <authorList>
            <person name="Lu H."/>
        </authorList>
    </citation>
    <scope>NUCLEOTIDE SEQUENCE [LARGE SCALE GENOMIC DNA]</scope>
    <source>
        <strain evidence="1 2">KCTC 42575</strain>
    </source>
</reference>
<name>A0ABT6YAZ0_9BACT</name>